<comment type="caution">
    <text evidence="1">The sequence shown here is derived from an EMBL/GenBank/DDBJ whole genome shotgun (WGS) entry which is preliminary data.</text>
</comment>
<gene>
    <name evidence="1" type="ORF">JG687_00012263</name>
</gene>
<dbReference type="OrthoDB" id="142448at2759"/>
<proteinExistence type="predicted"/>
<dbReference type="VEuPathDB" id="FungiDB:PC110_g15996"/>
<accession>A0A8T1U636</accession>
<protein>
    <submittedName>
        <fullName evidence="1">Uncharacterized protein</fullName>
    </submittedName>
</protein>
<dbReference type="EMBL" id="JAENGZ010000807">
    <property type="protein sequence ID" value="KAG6953666.1"/>
    <property type="molecule type" value="Genomic_DNA"/>
</dbReference>
<organism evidence="1 2">
    <name type="scientific">Phytophthora cactorum</name>
    <dbReference type="NCBI Taxonomy" id="29920"/>
    <lineage>
        <taxon>Eukaryota</taxon>
        <taxon>Sar</taxon>
        <taxon>Stramenopiles</taxon>
        <taxon>Oomycota</taxon>
        <taxon>Peronosporomycetes</taxon>
        <taxon>Peronosporales</taxon>
        <taxon>Peronosporaceae</taxon>
        <taxon>Phytophthora</taxon>
    </lineage>
</organism>
<dbReference type="AlphaFoldDB" id="A0A8T1U636"/>
<dbReference type="Proteomes" id="UP000688947">
    <property type="component" value="Unassembled WGS sequence"/>
</dbReference>
<name>A0A8T1U636_9STRA</name>
<reference evidence="1" key="1">
    <citation type="submission" date="2021-01" db="EMBL/GenBank/DDBJ databases">
        <title>Phytophthora aleatoria, a newly-described species from Pinus radiata is distinct from Phytophthora cactorum isolates based on comparative genomics.</title>
        <authorList>
            <person name="Mcdougal R."/>
            <person name="Panda P."/>
            <person name="Williams N."/>
            <person name="Studholme D.J."/>
        </authorList>
    </citation>
    <scope>NUCLEOTIDE SEQUENCE</scope>
    <source>
        <strain evidence="1">NZFS 3830</strain>
    </source>
</reference>
<evidence type="ECO:0000313" key="2">
    <source>
        <dbReference type="Proteomes" id="UP000688947"/>
    </source>
</evidence>
<evidence type="ECO:0000313" key="1">
    <source>
        <dbReference type="EMBL" id="KAG6953666.1"/>
    </source>
</evidence>
<sequence length="232" mass="24803">MAAATEVLAEPSPSPWTLASHRGLLPPEAVCNLRAAQFQPTALCARGDFVPLAVHNLASHRTYTYWLTPTGEYETPTSFVLRMRMLACVHFDDNPTIIVATAGLRFGRYGAPVMHYARADSAAQLEAGSSGANLNLDFGSNTAPPPPPAHDTYFDLLGAVQGLLTLRTPNGMTSSRVPYTAFGSSSSSIWMQTPITRRSASSGRCTRSTITSVQCTSIYLATRLSGGGSFRS</sequence>